<comment type="subcellular location">
    <subcellularLocation>
        <location evidence="1">Secreted</location>
    </subcellularLocation>
</comment>
<sequence length="232" mass="26123">MKRYMLLVVFLLAFVEVANSVVYSWILSVNPVDTDEGKQSNSPDNNTKGNSTVQGHCRKDRQCGQGKYCHKHNGLCHACKPVESACRRNNMCCNGLECVFGFCRKAVPRGTEGARCRKDRKCDSGLCCVKVHGEPICRRLLQEGEDCYVPEGGLGYSLNQKCPCAAGLICKKLKHRHRKRVFHLKFHSFHVSKGKREFAKDFSQQRVTSERSDSRGMLRITELGTIVPNCAH</sequence>
<dbReference type="EMBL" id="RCHS01003371">
    <property type="protein sequence ID" value="RMX42349.1"/>
    <property type="molecule type" value="Genomic_DNA"/>
</dbReference>
<feature type="compositionally biased region" description="Polar residues" evidence="8">
    <location>
        <begin position="39"/>
        <end position="54"/>
    </location>
</feature>
<dbReference type="InterPro" id="IPR006796">
    <property type="entry name" value="Dickkopf_N"/>
</dbReference>
<dbReference type="GO" id="GO:0090090">
    <property type="term" value="P:negative regulation of canonical Wnt signaling pathway"/>
    <property type="evidence" value="ECO:0007669"/>
    <property type="project" value="TreeGrafter"/>
</dbReference>
<comment type="caution">
    <text evidence="11">The sequence shown here is derived from an EMBL/GenBank/DDBJ whole genome shotgun (WGS) entry which is preliminary data.</text>
</comment>
<dbReference type="PANTHER" id="PTHR12113:SF31">
    <property type="entry name" value="DICKKOPF N-TERMINAL CYSTEINE-RICH DOMAIN-CONTAINING PROTEIN"/>
    <property type="match status" value="1"/>
</dbReference>
<feature type="region of interest" description="Disordered" evidence="8">
    <location>
        <begin position="34"/>
        <end position="56"/>
    </location>
</feature>
<evidence type="ECO:0000256" key="9">
    <source>
        <dbReference type="SAM" id="SignalP"/>
    </source>
</evidence>
<keyword evidence="7" id="KW-1015">Disulfide bond</keyword>
<evidence type="ECO:0000256" key="3">
    <source>
        <dbReference type="ARBA" id="ARBA00022473"/>
    </source>
</evidence>
<comment type="similarity">
    <text evidence="2">Belongs to the dickkopf family.</text>
</comment>
<dbReference type="PANTHER" id="PTHR12113">
    <property type="entry name" value="DICKKOPF3-LIKE 3"/>
    <property type="match status" value="1"/>
</dbReference>
<evidence type="ECO:0000256" key="5">
    <source>
        <dbReference type="ARBA" id="ARBA00022687"/>
    </source>
</evidence>
<evidence type="ECO:0000256" key="7">
    <source>
        <dbReference type="ARBA" id="ARBA00023157"/>
    </source>
</evidence>
<keyword evidence="5" id="KW-0879">Wnt signaling pathway</keyword>
<keyword evidence="6 9" id="KW-0732">Signal</keyword>
<accession>A0A3M6TLT5</accession>
<evidence type="ECO:0000256" key="2">
    <source>
        <dbReference type="ARBA" id="ARBA00010842"/>
    </source>
</evidence>
<organism evidence="11 12">
    <name type="scientific">Pocillopora damicornis</name>
    <name type="common">Cauliflower coral</name>
    <name type="synonym">Millepora damicornis</name>
    <dbReference type="NCBI Taxonomy" id="46731"/>
    <lineage>
        <taxon>Eukaryota</taxon>
        <taxon>Metazoa</taxon>
        <taxon>Cnidaria</taxon>
        <taxon>Anthozoa</taxon>
        <taxon>Hexacorallia</taxon>
        <taxon>Scleractinia</taxon>
        <taxon>Astrocoeniina</taxon>
        <taxon>Pocilloporidae</taxon>
        <taxon>Pocillopora</taxon>
    </lineage>
</organism>
<dbReference type="Pfam" id="PF04706">
    <property type="entry name" value="Dickkopf_N"/>
    <property type="match status" value="1"/>
</dbReference>
<proteinExistence type="inferred from homology"/>
<dbReference type="GO" id="GO:0048019">
    <property type="term" value="F:receptor antagonist activity"/>
    <property type="evidence" value="ECO:0007669"/>
    <property type="project" value="TreeGrafter"/>
</dbReference>
<dbReference type="AlphaFoldDB" id="A0A3M6TLT5"/>
<evidence type="ECO:0000256" key="6">
    <source>
        <dbReference type="ARBA" id="ARBA00022729"/>
    </source>
</evidence>
<gene>
    <name evidence="11" type="ORF">pdam_00004901</name>
</gene>
<keyword evidence="12" id="KW-1185">Reference proteome</keyword>
<dbReference type="InterPro" id="IPR039863">
    <property type="entry name" value="DKK1-4"/>
</dbReference>
<dbReference type="OrthoDB" id="4321958at2759"/>
<keyword evidence="4" id="KW-0964">Secreted</keyword>
<evidence type="ECO:0000256" key="8">
    <source>
        <dbReference type="SAM" id="MobiDB-lite"/>
    </source>
</evidence>
<keyword evidence="3" id="KW-0217">Developmental protein</keyword>
<dbReference type="GO" id="GO:0016055">
    <property type="term" value="P:Wnt signaling pathway"/>
    <property type="evidence" value="ECO:0007669"/>
    <property type="project" value="UniProtKB-KW"/>
</dbReference>
<evidence type="ECO:0000256" key="4">
    <source>
        <dbReference type="ARBA" id="ARBA00022525"/>
    </source>
</evidence>
<evidence type="ECO:0000256" key="1">
    <source>
        <dbReference type="ARBA" id="ARBA00004613"/>
    </source>
</evidence>
<feature type="signal peptide" evidence="9">
    <location>
        <begin position="1"/>
        <end position="20"/>
    </location>
</feature>
<dbReference type="Proteomes" id="UP000275408">
    <property type="component" value="Unassembled WGS sequence"/>
</dbReference>
<feature type="chain" id="PRO_5017994145" description="Dickkopf N-terminal cysteine-rich domain-containing protein" evidence="9">
    <location>
        <begin position="21"/>
        <end position="232"/>
    </location>
</feature>
<dbReference type="GO" id="GO:0039706">
    <property type="term" value="F:co-receptor binding"/>
    <property type="evidence" value="ECO:0007669"/>
    <property type="project" value="TreeGrafter"/>
</dbReference>
<evidence type="ECO:0000259" key="10">
    <source>
        <dbReference type="Pfam" id="PF04706"/>
    </source>
</evidence>
<name>A0A3M6TLT5_POCDA</name>
<dbReference type="Gene3D" id="2.10.80.10">
    <property type="entry name" value="Lipase, subunit A"/>
    <property type="match status" value="1"/>
</dbReference>
<reference evidence="11 12" key="1">
    <citation type="journal article" date="2018" name="Sci. Rep.">
        <title>Comparative analysis of the Pocillopora damicornis genome highlights role of immune system in coral evolution.</title>
        <authorList>
            <person name="Cunning R."/>
            <person name="Bay R.A."/>
            <person name="Gillette P."/>
            <person name="Baker A.C."/>
            <person name="Traylor-Knowles N."/>
        </authorList>
    </citation>
    <scope>NUCLEOTIDE SEQUENCE [LARGE SCALE GENOMIC DNA]</scope>
    <source>
        <strain evidence="11">RSMAS</strain>
        <tissue evidence="11">Whole animal</tissue>
    </source>
</reference>
<feature type="domain" description="Dickkopf N-terminal cysteine-rich" evidence="10">
    <location>
        <begin position="57"/>
        <end position="103"/>
    </location>
</feature>
<protein>
    <recommendedName>
        <fullName evidence="10">Dickkopf N-terminal cysteine-rich domain-containing protein</fullName>
    </recommendedName>
</protein>
<evidence type="ECO:0000313" key="12">
    <source>
        <dbReference type="Proteomes" id="UP000275408"/>
    </source>
</evidence>
<evidence type="ECO:0000313" key="11">
    <source>
        <dbReference type="EMBL" id="RMX42349.1"/>
    </source>
</evidence>
<dbReference type="GO" id="GO:0005615">
    <property type="term" value="C:extracellular space"/>
    <property type="evidence" value="ECO:0007669"/>
    <property type="project" value="TreeGrafter"/>
</dbReference>